<keyword evidence="4" id="KW-1185">Reference proteome</keyword>
<dbReference type="InterPro" id="IPR008310">
    <property type="entry name" value="UPF0735_ACT_dom-cont"/>
</dbReference>
<evidence type="ECO:0000313" key="4">
    <source>
        <dbReference type="Proteomes" id="UP000215509"/>
    </source>
</evidence>
<evidence type="ECO:0000259" key="2">
    <source>
        <dbReference type="PROSITE" id="PS51671"/>
    </source>
</evidence>
<feature type="domain" description="ACT" evidence="2">
    <location>
        <begin position="105"/>
        <end position="180"/>
    </location>
</feature>
<name>A0A229UTU3_9BACL</name>
<dbReference type="AlphaFoldDB" id="A0A229UTU3"/>
<comment type="caution">
    <text evidence="3">The sequence shown here is derived from an EMBL/GenBank/DDBJ whole genome shotgun (WGS) entry which is preliminary data.</text>
</comment>
<evidence type="ECO:0000313" key="3">
    <source>
        <dbReference type="EMBL" id="OXM86838.1"/>
    </source>
</evidence>
<dbReference type="OrthoDB" id="9788773at2"/>
<dbReference type="Proteomes" id="UP000215509">
    <property type="component" value="Unassembled WGS sequence"/>
</dbReference>
<dbReference type="SUPFAM" id="SSF55021">
    <property type="entry name" value="ACT-like"/>
    <property type="match status" value="1"/>
</dbReference>
<dbReference type="InterPro" id="IPR002912">
    <property type="entry name" value="ACT_dom"/>
</dbReference>
<dbReference type="HAMAP" id="MF_00707">
    <property type="entry name" value="UPF0735"/>
    <property type="match status" value="1"/>
</dbReference>
<comment type="similarity">
    <text evidence="1">Belongs to the UPF0735 family.</text>
</comment>
<accession>A0A229UTU3</accession>
<dbReference type="NCBIfam" id="NF003361">
    <property type="entry name" value="PRK04435.1"/>
    <property type="match status" value="1"/>
</dbReference>
<organism evidence="3 4">
    <name type="scientific">Paenibacillus rigui</name>
    <dbReference type="NCBI Taxonomy" id="554312"/>
    <lineage>
        <taxon>Bacteria</taxon>
        <taxon>Bacillati</taxon>
        <taxon>Bacillota</taxon>
        <taxon>Bacilli</taxon>
        <taxon>Bacillales</taxon>
        <taxon>Paenibacillaceae</taxon>
        <taxon>Paenibacillus</taxon>
    </lineage>
</organism>
<dbReference type="EMBL" id="NMQW01000012">
    <property type="protein sequence ID" value="OXM86838.1"/>
    <property type="molecule type" value="Genomic_DNA"/>
</dbReference>
<sequence length="181" mass="20403">MPIAVRGYFRYNVHYVETIVFLERTVTVLEKKEAEIGRERYYLVREDILPEALIKTVQAKELLARGEVKTIHEAVEQVELSRSAFYKYKDGIFPLSKLDRERIVTISMDLEHRSGILSRVLAMIAGLEGNVLTIHQTIPLQGVANVVISVETSLMAETVAHLLEKLREQDGVSRAAVVGQG</sequence>
<protein>
    <recommendedName>
        <fullName evidence="1">UPF0735 ACT domain-containing protein CF651_08285</fullName>
    </recommendedName>
</protein>
<proteinExistence type="inferred from homology"/>
<evidence type="ECO:0000256" key="1">
    <source>
        <dbReference type="HAMAP-Rule" id="MF_00707"/>
    </source>
</evidence>
<dbReference type="CDD" id="cd04888">
    <property type="entry name" value="ACT_PheB-BS"/>
    <property type="match status" value="1"/>
</dbReference>
<gene>
    <name evidence="3" type="ORF">CF651_08285</name>
</gene>
<dbReference type="InterPro" id="IPR045865">
    <property type="entry name" value="ACT-like_dom_sf"/>
</dbReference>
<reference evidence="3 4" key="1">
    <citation type="submission" date="2017-07" db="EMBL/GenBank/DDBJ databases">
        <title>Genome sequencing and assembly of Paenibacillus rigui.</title>
        <authorList>
            <person name="Mayilraj S."/>
        </authorList>
    </citation>
    <scope>NUCLEOTIDE SEQUENCE [LARGE SCALE GENOMIC DNA]</scope>
    <source>
        <strain evidence="3 4">JCM 16352</strain>
    </source>
</reference>
<dbReference type="PROSITE" id="PS51671">
    <property type="entry name" value="ACT"/>
    <property type="match status" value="1"/>
</dbReference>